<accession>A0A0C3PPT7</accession>
<evidence type="ECO:0000256" key="1">
    <source>
        <dbReference type="SAM" id="Phobius"/>
    </source>
</evidence>
<dbReference type="OrthoDB" id="10368446at2759"/>
<feature type="transmembrane region" description="Helical" evidence="1">
    <location>
        <begin position="28"/>
        <end position="48"/>
    </location>
</feature>
<evidence type="ECO:0000313" key="3">
    <source>
        <dbReference type="Proteomes" id="UP000054248"/>
    </source>
</evidence>
<feature type="transmembrane region" description="Helical" evidence="1">
    <location>
        <begin position="54"/>
        <end position="73"/>
    </location>
</feature>
<dbReference type="Proteomes" id="UP000054248">
    <property type="component" value="Unassembled WGS sequence"/>
</dbReference>
<protein>
    <submittedName>
        <fullName evidence="2">Glycoside hydrolase family 11 protein</fullName>
    </submittedName>
</protein>
<keyword evidence="3" id="KW-1185">Reference proteome</keyword>
<keyword evidence="1" id="KW-0812">Transmembrane</keyword>
<keyword evidence="2" id="KW-0378">Hydrolase</keyword>
<keyword evidence="1" id="KW-1133">Transmembrane helix</keyword>
<dbReference type="EMBL" id="KN823545">
    <property type="protein sequence ID" value="KIO16520.1"/>
    <property type="molecule type" value="Genomic_DNA"/>
</dbReference>
<name>A0A0C3PPT7_9AGAM</name>
<evidence type="ECO:0000313" key="2">
    <source>
        <dbReference type="EMBL" id="KIO16520.1"/>
    </source>
</evidence>
<proteinExistence type="predicted"/>
<keyword evidence="1" id="KW-0472">Membrane</keyword>
<dbReference type="GO" id="GO:0016787">
    <property type="term" value="F:hydrolase activity"/>
    <property type="evidence" value="ECO:0007669"/>
    <property type="project" value="UniProtKB-KW"/>
</dbReference>
<sequence length="160" mass="18328">MTAIKAFQQREADQIRSPLMKTLYYDQFMYYVVIVFIRIFNLAIWLAFPPSLFFLGLYFIWALIIAMVSRILLHLRSVACANDLADDSSFFGPTVRSTHIVWAQRDTTVVESSIHTMSTSDVREIPVAEGRSDTFWGGDEEVGTSMELQQMRSRKSGMPD</sequence>
<gene>
    <name evidence="2" type="ORF">M407DRAFT_33840</name>
</gene>
<organism evidence="2 3">
    <name type="scientific">Tulasnella calospora MUT 4182</name>
    <dbReference type="NCBI Taxonomy" id="1051891"/>
    <lineage>
        <taxon>Eukaryota</taxon>
        <taxon>Fungi</taxon>
        <taxon>Dikarya</taxon>
        <taxon>Basidiomycota</taxon>
        <taxon>Agaricomycotina</taxon>
        <taxon>Agaricomycetes</taxon>
        <taxon>Cantharellales</taxon>
        <taxon>Tulasnellaceae</taxon>
        <taxon>Tulasnella</taxon>
    </lineage>
</organism>
<dbReference type="AlphaFoldDB" id="A0A0C3PPT7"/>
<reference evidence="2 3" key="1">
    <citation type="submission" date="2014-04" db="EMBL/GenBank/DDBJ databases">
        <authorList>
            <consortium name="DOE Joint Genome Institute"/>
            <person name="Kuo A."/>
            <person name="Girlanda M."/>
            <person name="Perotto S."/>
            <person name="Kohler A."/>
            <person name="Nagy L.G."/>
            <person name="Floudas D."/>
            <person name="Copeland A."/>
            <person name="Barry K.W."/>
            <person name="Cichocki N."/>
            <person name="Veneault-Fourrey C."/>
            <person name="LaButti K."/>
            <person name="Lindquist E.A."/>
            <person name="Lipzen A."/>
            <person name="Lundell T."/>
            <person name="Morin E."/>
            <person name="Murat C."/>
            <person name="Sun H."/>
            <person name="Tunlid A."/>
            <person name="Henrissat B."/>
            <person name="Grigoriev I.V."/>
            <person name="Hibbett D.S."/>
            <person name="Martin F."/>
            <person name="Nordberg H.P."/>
            <person name="Cantor M.N."/>
            <person name="Hua S.X."/>
        </authorList>
    </citation>
    <scope>NUCLEOTIDE SEQUENCE [LARGE SCALE GENOMIC DNA]</scope>
    <source>
        <strain evidence="2 3">MUT 4182</strain>
    </source>
</reference>
<reference evidence="3" key="2">
    <citation type="submission" date="2015-01" db="EMBL/GenBank/DDBJ databases">
        <title>Evolutionary Origins and Diversification of the Mycorrhizal Mutualists.</title>
        <authorList>
            <consortium name="DOE Joint Genome Institute"/>
            <consortium name="Mycorrhizal Genomics Consortium"/>
            <person name="Kohler A."/>
            <person name="Kuo A."/>
            <person name="Nagy L.G."/>
            <person name="Floudas D."/>
            <person name="Copeland A."/>
            <person name="Barry K.W."/>
            <person name="Cichocki N."/>
            <person name="Veneault-Fourrey C."/>
            <person name="LaButti K."/>
            <person name="Lindquist E.A."/>
            <person name="Lipzen A."/>
            <person name="Lundell T."/>
            <person name="Morin E."/>
            <person name="Murat C."/>
            <person name="Riley R."/>
            <person name="Ohm R."/>
            <person name="Sun H."/>
            <person name="Tunlid A."/>
            <person name="Henrissat B."/>
            <person name="Grigoriev I.V."/>
            <person name="Hibbett D.S."/>
            <person name="Martin F."/>
        </authorList>
    </citation>
    <scope>NUCLEOTIDE SEQUENCE [LARGE SCALE GENOMIC DNA]</scope>
    <source>
        <strain evidence="3">MUT 4182</strain>
    </source>
</reference>
<dbReference type="HOGENOM" id="CLU_131114_0_0_1"/>